<reference evidence="10 11" key="1">
    <citation type="submission" date="2019-04" db="EMBL/GenBank/DDBJ databases">
        <title>Comparative genomics and transcriptomics to analyze fruiting body development in filamentous ascomycetes.</title>
        <authorList>
            <consortium name="DOE Joint Genome Institute"/>
            <person name="Lutkenhaus R."/>
            <person name="Traeger S."/>
            <person name="Breuer J."/>
            <person name="Kuo A."/>
            <person name="Lipzen A."/>
            <person name="Pangilinan J."/>
            <person name="Dilworth D."/>
            <person name="Sandor L."/>
            <person name="Poggeler S."/>
            <person name="Barry K."/>
            <person name="Grigoriev I.V."/>
            <person name="Nowrousian M."/>
        </authorList>
    </citation>
    <scope>NUCLEOTIDE SEQUENCE [LARGE SCALE GENOMIC DNA]</scope>
    <source>
        <strain evidence="10 11">CBS 389.68</strain>
    </source>
</reference>
<gene>
    <name evidence="10" type="ORF">EX30DRAFT_343289</name>
</gene>
<dbReference type="AlphaFoldDB" id="A0A4S2MS38"/>
<evidence type="ECO:0000256" key="3">
    <source>
        <dbReference type="ARBA" id="ARBA00009850"/>
    </source>
</evidence>
<feature type="binding site" evidence="7">
    <location>
        <position position="113"/>
    </location>
    <ligand>
        <name>substrate</name>
    </ligand>
</feature>
<dbReference type="EC" id="3.5.2.17" evidence="8"/>
<feature type="domain" description="Transthyretin/hydroxyisourate hydrolase" evidence="9">
    <location>
        <begin position="3"/>
        <end position="115"/>
    </location>
</feature>
<evidence type="ECO:0000256" key="6">
    <source>
        <dbReference type="ARBA" id="ARBA00022801"/>
    </source>
</evidence>
<evidence type="ECO:0000256" key="7">
    <source>
        <dbReference type="PIRSR" id="PIRSR600895-51"/>
    </source>
</evidence>
<keyword evidence="6 8" id="KW-0378">Hydrolase</keyword>
<proteinExistence type="inferred from homology"/>
<dbReference type="SMART" id="SM00095">
    <property type="entry name" value="TR_THY"/>
    <property type="match status" value="1"/>
</dbReference>
<keyword evidence="11" id="KW-1185">Reference proteome</keyword>
<dbReference type="PANTHER" id="PTHR10395">
    <property type="entry name" value="URICASE AND TRANSTHYRETIN-RELATED"/>
    <property type="match status" value="1"/>
</dbReference>
<dbReference type="InParanoid" id="A0A4S2MS38"/>
<evidence type="ECO:0000256" key="1">
    <source>
        <dbReference type="ARBA" id="ARBA00001043"/>
    </source>
</evidence>
<evidence type="ECO:0000256" key="4">
    <source>
        <dbReference type="ARBA" id="ARBA00011881"/>
    </source>
</evidence>
<dbReference type="Gene3D" id="2.60.40.180">
    <property type="entry name" value="Transthyretin/hydroxyisourate hydrolase domain"/>
    <property type="match status" value="1"/>
</dbReference>
<comment type="catalytic activity">
    <reaction evidence="1 8">
        <text>5-hydroxyisourate + H2O = 5-hydroxy-2-oxo-4-ureido-2,5-dihydro-1H-imidazole-5-carboxylate + H(+)</text>
        <dbReference type="Rhea" id="RHEA:23736"/>
        <dbReference type="ChEBI" id="CHEBI:15377"/>
        <dbReference type="ChEBI" id="CHEBI:15378"/>
        <dbReference type="ChEBI" id="CHEBI:18072"/>
        <dbReference type="ChEBI" id="CHEBI:58639"/>
        <dbReference type="EC" id="3.5.2.17"/>
    </reaction>
</comment>
<evidence type="ECO:0000313" key="11">
    <source>
        <dbReference type="Proteomes" id="UP000298138"/>
    </source>
</evidence>
<dbReference type="GO" id="GO:0033971">
    <property type="term" value="F:hydroxyisourate hydrolase activity"/>
    <property type="evidence" value="ECO:0007669"/>
    <property type="project" value="UniProtKB-EC"/>
</dbReference>
<keyword evidence="5 8" id="KW-0659">Purine metabolism</keyword>
<dbReference type="GO" id="GO:0006144">
    <property type="term" value="P:purine nucleobase metabolic process"/>
    <property type="evidence" value="ECO:0007669"/>
    <property type="project" value="UniProtKB-KW"/>
</dbReference>
<dbReference type="PROSITE" id="PS00769">
    <property type="entry name" value="TRANSTHYRETIN_2"/>
    <property type="match status" value="1"/>
</dbReference>
<evidence type="ECO:0000259" key="9">
    <source>
        <dbReference type="SMART" id="SM00095"/>
    </source>
</evidence>
<evidence type="ECO:0000256" key="8">
    <source>
        <dbReference type="RuleBase" id="RU361270"/>
    </source>
</evidence>
<dbReference type="SUPFAM" id="SSF49472">
    <property type="entry name" value="Transthyretin (synonym: prealbumin)"/>
    <property type="match status" value="1"/>
</dbReference>
<accession>A0A4S2MS38</accession>
<dbReference type="PRINTS" id="PR00189">
    <property type="entry name" value="TRNSTHYRETIN"/>
</dbReference>
<dbReference type="CDD" id="cd05822">
    <property type="entry name" value="TLP_HIUase"/>
    <property type="match status" value="1"/>
</dbReference>
<feature type="binding site" evidence="7">
    <location>
        <position position="11"/>
    </location>
    <ligand>
        <name>substrate</name>
    </ligand>
</feature>
<evidence type="ECO:0000256" key="5">
    <source>
        <dbReference type="ARBA" id="ARBA00022631"/>
    </source>
</evidence>
<comment type="function">
    <text evidence="2">Catalyzes the hydrolysis of 5-hydroxyisourate (HIU) to 2-oxo-4-hydroxy-4-carboxy-5-ureidoimidazoline (OHCU).</text>
</comment>
<organism evidence="10 11">
    <name type="scientific">Ascodesmis nigricans</name>
    <dbReference type="NCBI Taxonomy" id="341454"/>
    <lineage>
        <taxon>Eukaryota</taxon>
        <taxon>Fungi</taxon>
        <taxon>Dikarya</taxon>
        <taxon>Ascomycota</taxon>
        <taxon>Pezizomycotina</taxon>
        <taxon>Pezizomycetes</taxon>
        <taxon>Pezizales</taxon>
        <taxon>Ascodesmidaceae</taxon>
        <taxon>Ascodesmis</taxon>
    </lineage>
</organism>
<dbReference type="STRING" id="341454.A0A4S2MS38"/>
<feature type="binding site" evidence="7">
    <location>
        <position position="51"/>
    </location>
    <ligand>
        <name>substrate</name>
    </ligand>
</feature>
<dbReference type="OrthoDB" id="10265230at2759"/>
<protein>
    <recommendedName>
        <fullName evidence="8">5-hydroxyisourate hydrolase</fullName>
        <shortName evidence="8">HIU hydrolase</shortName>
        <shortName evidence="8">HIUHase</shortName>
        <ecNumber evidence="8">3.5.2.17</ecNumber>
    </recommendedName>
</protein>
<evidence type="ECO:0000313" key="10">
    <source>
        <dbReference type="EMBL" id="TGZ78388.1"/>
    </source>
</evidence>
<dbReference type="Pfam" id="PF00576">
    <property type="entry name" value="Transthyretin"/>
    <property type="match status" value="1"/>
</dbReference>
<comment type="similarity">
    <text evidence="3 8">Belongs to the transthyretin family. 5-hydroxyisourate hydrolase subfamily.</text>
</comment>
<dbReference type="InterPro" id="IPR023416">
    <property type="entry name" value="Transthyretin/HIU_hydrolase_d"/>
</dbReference>
<dbReference type="InterPro" id="IPR000895">
    <property type="entry name" value="Transthyretin/HIU_hydrolase"/>
</dbReference>
<dbReference type="Proteomes" id="UP000298138">
    <property type="component" value="Unassembled WGS sequence"/>
</dbReference>
<name>A0A4S2MS38_9PEZI</name>
<comment type="subunit">
    <text evidence="4 8">Homotetramer.</text>
</comment>
<dbReference type="InterPro" id="IPR014306">
    <property type="entry name" value="Hydroxyisourate_hydrolase"/>
</dbReference>
<dbReference type="NCBIfam" id="TIGR02962">
    <property type="entry name" value="hdxy_isourate"/>
    <property type="match status" value="1"/>
</dbReference>
<dbReference type="PANTHER" id="PTHR10395:SF7">
    <property type="entry name" value="5-HYDROXYISOURATE HYDROLASE"/>
    <property type="match status" value="1"/>
</dbReference>
<dbReference type="InterPro" id="IPR036817">
    <property type="entry name" value="Transthyretin/HIU_hydrolase_sf"/>
</dbReference>
<sequence>MSSPKPPVTCHVLDTVKGRPAKGITCRLHQLSAAGTQATLLVTGTTNDDGRVTTWDGPLKLQDGGVYKMVFETGPYFAGDTFFPIVEITFNVKTTAEHYHIPLLLAPWSYSTYRGS</sequence>
<evidence type="ECO:0000256" key="2">
    <source>
        <dbReference type="ARBA" id="ARBA00002704"/>
    </source>
</evidence>
<dbReference type="EMBL" id="ML220142">
    <property type="protein sequence ID" value="TGZ78388.1"/>
    <property type="molecule type" value="Genomic_DNA"/>
</dbReference>
<dbReference type="InterPro" id="IPR023419">
    <property type="entry name" value="Transthyretin_CS"/>
</dbReference>